<feature type="domain" description="Type-F conjugative transfer system protein TraW N-terminal" evidence="1">
    <location>
        <begin position="71"/>
        <end position="99"/>
    </location>
</feature>
<name>Q2LTZ6_SYNAS</name>
<protein>
    <submittedName>
        <fullName evidence="2">Hypothetical cytosolic protein</fullName>
    </submittedName>
</protein>
<gene>
    <name evidence="2" type="ORF">SYN_01868</name>
</gene>
<evidence type="ECO:0000313" key="2">
    <source>
        <dbReference type="EMBL" id="ABC77560.1"/>
    </source>
</evidence>
<dbReference type="AlphaFoldDB" id="Q2LTZ6"/>
<dbReference type="Proteomes" id="UP000001933">
    <property type="component" value="Chromosome"/>
</dbReference>
<dbReference type="InterPro" id="IPR025864">
    <property type="entry name" value="TraW_N_dom"/>
</dbReference>
<dbReference type="KEGG" id="sat:SYN_01868"/>
<dbReference type="InParanoid" id="Q2LTZ6"/>
<sequence length="277" mass="31464">MKRLSGNEFMPADRFAELPARDLHCLQENFRAWRGEIPAAGRPGMRGMPRPKWTYTQSARTTAREKMKKVFILAVLSSLLLAQAAVCADLGNIGATYPVVERDALSEIEERAKAVDWGKAFDPKRTRERIQNYRPEGMEALPAAKKDRVFQVDVSYTLDFDIPDGRGGILYLRGFSFNPLAHVFLPNILVVIDGGNERQIEWFKASSYAKDHRVMLLLCGGPYTRVMEKLKRPAFYADARIVKRFQLKAVPAVIVQKGTVMEVREYALDDKGQKKRK</sequence>
<dbReference type="HOGENOM" id="CLU_087622_0_0_7"/>
<reference evidence="2 3" key="1">
    <citation type="journal article" date="2007" name="Proc. Natl. Acad. Sci. U.S.A.">
        <title>The genome of Syntrophus aciditrophicus: life at the thermodynamic limit of microbial growth.</title>
        <authorList>
            <person name="McInerney M.J."/>
            <person name="Rohlin L."/>
            <person name="Mouttaki H."/>
            <person name="Kim U."/>
            <person name="Krupp R.S."/>
            <person name="Rios-Hernandez L."/>
            <person name="Sieber J."/>
            <person name="Struchtemeyer C.G."/>
            <person name="Bhattacharyya A."/>
            <person name="Campbell J.W."/>
            <person name="Gunsalus R.P."/>
        </authorList>
    </citation>
    <scope>NUCLEOTIDE SEQUENCE [LARGE SCALE GENOMIC DNA]</scope>
    <source>
        <strain evidence="2 3">SB</strain>
    </source>
</reference>
<dbReference type="EMBL" id="CP000252">
    <property type="protein sequence ID" value="ABC77560.1"/>
    <property type="molecule type" value="Genomic_DNA"/>
</dbReference>
<dbReference type="STRING" id="56780.SYN_01868"/>
<evidence type="ECO:0000259" key="1">
    <source>
        <dbReference type="Pfam" id="PF12477"/>
    </source>
</evidence>
<accession>Q2LTZ6</accession>
<evidence type="ECO:0000313" key="3">
    <source>
        <dbReference type="Proteomes" id="UP000001933"/>
    </source>
</evidence>
<proteinExistence type="predicted"/>
<organism evidence="2 3">
    <name type="scientific">Syntrophus aciditrophicus (strain SB)</name>
    <dbReference type="NCBI Taxonomy" id="56780"/>
    <lineage>
        <taxon>Bacteria</taxon>
        <taxon>Pseudomonadati</taxon>
        <taxon>Thermodesulfobacteriota</taxon>
        <taxon>Syntrophia</taxon>
        <taxon>Syntrophales</taxon>
        <taxon>Syntrophaceae</taxon>
        <taxon>Syntrophus</taxon>
    </lineage>
</organism>
<keyword evidence="3" id="KW-1185">Reference proteome</keyword>
<dbReference type="Pfam" id="PF12477">
    <property type="entry name" value="TraW_N"/>
    <property type="match status" value="1"/>
</dbReference>
<dbReference type="eggNOG" id="ENOG5032TNA">
    <property type="taxonomic scope" value="Bacteria"/>
</dbReference>